<dbReference type="AlphaFoldDB" id="A0A542XLI0"/>
<comment type="caution">
    <text evidence="3">The sequence shown here is derived from an EMBL/GenBank/DDBJ whole genome shotgun (WGS) entry which is preliminary data.</text>
</comment>
<dbReference type="InterPro" id="IPR002372">
    <property type="entry name" value="PQQ_rpt_dom"/>
</dbReference>
<reference evidence="3 4" key="1">
    <citation type="submission" date="2019-06" db="EMBL/GenBank/DDBJ databases">
        <title>Sequencing the genomes of 1000 actinobacteria strains.</title>
        <authorList>
            <person name="Klenk H.-P."/>
        </authorList>
    </citation>
    <scope>NUCLEOTIDE SEQUENCE [LARGE SCALE GENOMIC DNA]</scope>
    <source>
        <strain evidence="3 4">DSM 44819</strain>
    </source>
</reference>
<dbReference type="Pfam" id="PF13360">
    <property type="entry name" value="PQQ_2"/>
    <property type="match status" value="1"/>
</dbReference>
<sequence>MGFPTGRRLFVLAAAVVVLVVVTAATVYRVLAPAEVSTPAAGTYPTAPAWDPAPGVIARLPAAPLVVDGRIRVYAAQRQVYADLPVTHQHRSTPYWSYRRWPAELVGVVASGHTVVTRWSDGRIVTLDGHTGRVTWQAEGPVPERDAAARYTGATSVWNPDGLFVSPAEGTEVVLSAGSGALAGWDLADGQRLWRSEVGEGCHRAVGTTTAGGLVSLDSCGAEATVDVRDAATGRVDRWRPPGASTTLAATPLGCHAGRSGCAGLRTAAGPGDDAARGWLFGDGEPVAAPVLDRTDTVLAGGIAVGTLDGVLVGRDARTGAERWRREDVDGARVLAAEPDRVHLVTDRNDLVTLDSANGDQRSRFVLTLGTDGTSWAPGATYAVDGYLAVERLRVPVASEADDQRYFFTSRPVLLAAT</sequence>
<dbReference type="Gene3D" id="2.130.10.10">
    <property type="entry name" value="YVTN repeat-like/Quinoprotein amine dehydrogenase"/>
    <property type="match status" value="1"/>
</dbReference>
<dbReference type="InterPro" id="IPR015943">
    <property type="entry name" value="WD40/YVTN_repeat-like_dom_sf"/>
</dbReference>
<evidence type="ECO:0000313" key="5">
    <source>
        <dbReference type="Proteomes" id="UP000677457"/>
    </source>
</evidence>
<dbReference type="Proteomes" id="UP000315983">
    <property type="component" value="Unassembled WGS sequence"/>
</dbReference>
<evidence type="ECO:0000313" key="2">
    <source>
        <dbReference type="EMBL" id="GIM87617.1"/>
    </source>
</evidence>
<dbReference type="Proteomes" id="UP000677457">
    <property type="component" value="Unassembled WGS sequence"/>
</dbReference>
<accession>A0A542XLI0</accession>
<dbReference type="EMBL" id="BOQM01000044">
    <property type="protein sequence ID" value="GIM87617.1"/>
    <property type="molecule type" value="Genomic_DNA"/>
</dbReference>
<proteinExistence type="predicted"/>
<dbReference type="SMART" id="SM00564">
    <property type="entry name" value="PQQ"/>
    <property type="match status" value="3"/>
</dbReference>
<keyword evidence="5" id="KW-1185">Reference proteome</keyword>
<dbReference type="PANTHER" id="PTHR34512:SF30">
    <property type="entry name" value="OUTER MEMBRANE PROTEIN ASSEMBLY FACTOR BAMB"/>
    <property type="match status" value="1"/>
</dbReference>
<dbReference type="EMBL" id="VFOL01000001">
    <property type="protein sequence ID" value="TQL36630.1"/>
    <property type="molecule type" value="Genomic_DNA"/>
</dbReference>
<evidence type="ECO:0000313" key="4">
    <source>
        <dbReference type="Proteomes" id="UP000315983"/>
    </source>
</evidence>
<dbReference type="InterPro" id="IPR011047">
    <property type="entry name" value="Quinoprotein_ADH-like_sf"/>
</dbReference>
<reference evidence="2 5" key="2">
    <citation type="submission" date="2021-03" db="EMBL/GenBank/DDBJ databases">
        <title>Whole genome shotgun sequence of Salinispora arenicola NBRC 105043.</title>
        <authorList>
            <person name="Komaki H."/>
            <person name="Tamura T."/>
        </authorList>
    </citation>
    <scope>NUCLEOTIDE SEQUENCE [LARGE SCALE GENOMIC DNA]</scope>
    <source>
        <strain evidence="2 5">NBRC 105043</strain>
    </source>
</reference>
<protein>
    <submittedName>
        <fullName evidence="3">Putative pyrroloquinoline-quinone binding quinoprotein</fullName>
    </submittedName>
</protein>
<dbReference type="PANTHER" id="PTHR34512">
    <property type="entry name" value="CELL SURFACE PROTEIN"/>
    <property type="match status" value="1"/>
</dbReference>
<dbReference type="InterPro" id="IPR018391">
    <property type="entry name" value="PQQ_b-propeller_rpt"/>
</dbReference>
<dbReference type="Gene3D" id="2.140.10.10">
    <property type="entry name" value="Quinoprotein alcohol dehydrogenase-like superfamily"/>
    <property type="match status" value="1"/>
</dbReference>
<name>A0A542XLI0_SALAC</name>
<evidence type="ECO:0000259" key="1">
    <source>
        <dbReference type="Pfam" id="PF13360"/>
    </source>
</evidence>
<feature type="domain" description="Pyrrolo-quinoline quinone repeat" evidence="1">
    <location>
        <begin position="21"/>
        <end position="236"/>
    </location>
</feature>
<gene>
    <name evidence="3" type="ORF">FB564_1734</name>
    <name evidence="2" type="ORF">Sar04_43530</name>
</gene>
<organism evidence="3 4">
    <name type="scientific">Salinispora arenicola</name>
    <dbReference type="NCBI Taxonomy" id="168697"/>
    <lineage>
        <taxon>Bacteria</taxon>
        <taxon>Bacillati</taxon>
        <taxon>Actinomycetota</taxon>
        <taxon>Actinomycetes</taxon>
        <taxon>Micromonosporales</taxon>
        <taxon>Micromonosporaceae</taxon>
        <taxon>Salinispora</taxon>
    </lineage>
</organism>
<evidence type="ECO:0000313" key="3">
    <source>
        <dbReference type="EMBL" id="TQL36630.1"/>
    </source>
</evidence>
<dbReference type="SUPFAM" id="SSF50998">
    <property type="entry name" value="Quinoprotein alcohol dehydrogenase-like"/>
    <property type="match status" value="1"/>
</dbReference>